<dbReference type="AlphaFoldDB" id="N1LEQ5"/>
<reference evidence="1" key="2">
    <citation type="submission" date="2013-04" db="EMBL/GenBank/DDBJ databases">
        <title>Investigation of a putative nitrogen cycle in a subsurface radioactive thermal spring.</title>
        <authorList>
            <person name="Gerbl F.W."/>
            <person name="Weidler G.W."/>
            <person name="Breitfuss A."/>
            <person name="Stan-Lotter H."/>
        </authorList>
    </citation>
    <scope>NUCLEOTIDE SEQUENCE</scope>
</reference>
<dbReference type="GO" id="GO:0004497">
    <property type="term" value="F:monooxygenase activity"/>
    <property type="evidence" value="ECO:0007669"/>
    <property type="project" value="UniProtKB-KW"/>
</dbReference>
<evidence type="ECO:0000313" key="1">
    <source>
        <dbReference type="EMBL" id="CCV66839.1"/>
    </source>
</evidence>
<keyword evidence="1" id="KW-0503">Monooxygenase</keyword>
<feature type="non-terminal residue" evidence="1">
    <location>
        <position position="1"/>
    </location>
</feature>
<organism evidence="1">
    <name type="scientific">uncultured Nitrososphaerota archaeon</name>
    <dbReference type="NCBI Taxonomy" id="651141"/>
    <lineage>
        <taxon>Archaea</taxon>
        <taxon>Nitrososphaerota</taxon>
        <taxon>environmental samples</taxon>
    </lineage>
</organism>
<gene>
    <name evidence="1" type="primary">amoA</name>
</gene>
<name>N1LEQ5_9ARCH</name>
<proteinExistence type="predicted"/>
<accession>N1LEQ5</accession>
<protein>
    <submittedName>
        <fullName evidence="1">Ammonia monooxygenase subunit A</fullName>
    </submittedName>
</protein>
<reference evidence="1" key="1">
    <citation type="submission" date="2013-03" db="EMBL/GenBank/DDBJ databases">
        <authorList>
            <person name="Gerbl F."/>
        </authorList>
    </citation>
    <scope>NUCLEOTIDE SEQUENCE</scope>
</reference>
<feature type="non-terminal residue" evidence="1">
    <location>
        <position position="85"/>
    </location>
</feature>
<keyword evidence="1" id="KW-0560">Oxidoreductase</keyword>
<dbReference type="EMBL" id="HF936732">
    <property type="protein sequence ID" value="CCV66839.1"/>
    <property type="molecule type" value="Genomic_DNA"/>
</dbReference>
<sequence>RLGLDIICGVLDLTVYDDNCGRDILHVVHRRSRHCNVLWHNHDHLHMGCKGCMVRTWLPVRHGNRAGVDPVHDAAGPLVLGNKEE</sequence>